<organism evidence="1 2">
    <name type="scientific">Flemingia macrophylla</name>
    <dbReference type="NCBI Taxonomy" id="520843"/>
    <lineage>
        <taxon>Eukaryota</taxon>
        <taxon>Viridiplantae</taxon>
        <taxon>Streptophyta</taxon>
        <taxon>Embryophyta</taxon>
        <taxon>Tracheophyta</taxon>
        <taxon>Spermatophyta</taxon>
        <taxon>Magnoliopsida</taxon>
        <taxon>eudicotyledons</taxon>
        <taxon>Gunneridae</taxon>
        <taxon>Pentapetalae</taxon>
        <taxon>rosids</taxon>
        <taxon>fabids</taxon>
        <taxon>Fabales</taxon>
        <taxon>Fabaceae</taxon>
        <taxon>Papilionoideae</taxon>
        <taxon>50 kb inversion clade</taxon>
        <taxon>NPAAA clade</taxon>
        <taxon>indigoferoid/millettioid clade</taxon>
        <taxon>Phaseoleae</taxon>
        <taxon>Flemingia</taxon>
    </lineage>
</organism>
<evidence type="ECO:0000313" key="2">
    <source>
        <dbReference type="Proteomes" id="UP001603857"/>
    </source>
</evidence>
<dbReference type="EMBL" id="JBGMDY010000009">
    <property type="protein sequence ID" value="KAL2323031.1"/>
    <property type="molecule type" value="Genomic_DNA"/>
</dbReference>
<keyword evidence="2" id="KW-1185">Reference proteome</keyword>
<accession>A0ABD1LHV7</accession>
<name>A0ABD1LHV7_9FABA</name>
<proteinExistence type="predicted"/>
<dbReference type="Proteomes" id="UP001603857">
    <property type="component" value="Unassembled WGS sequence"/>
</dbReference>
<evidence type="ECO:0000313" key="1">
    <source>
        <dbReference type="EMBL" id="KAL2323031.1"/>
    </source>
</evidence>
<sequence>MKLSSLGICNSGLGRLSVSKSLGSSYDPIRMQKFQLHPEVNSEHASREGQFYR</sequence>
<protein>
    <submittedName>
        <fullName evidence="1">Uncharacterized protein</fullName>
    </submittedName>
</protein>
<comment type="caution">
    <text evidence="1">The sequence shown here is derived from an EMBL/GenBank/DDBJ whole genome shotgun (WGS) entry which is preliminary data.</text>
</comment>
<gene>
    <name evidence="1" type="ORF">Fmac_027410</name>
</gene>
<reference evidence="1 2" key="1">
    <citation type="submission" date="2024-08" db="EMBL/GenBank/DDBJ databases">
        <title>Insights into the chromosomal genome structure of Flemingia macrophylla.</title>
        <authorList>
            <person name="Ding Y."/>
            <person name="Zhao Y."/>
            <person name="Bi W."/>
            <person name="Wu M."/>
            <person name="Zhao G."/>
            <person name="Gong Y."/>
            <person name="Li W."/>
            <person name="Zhang P."/>
        </authorList>
    </citation>
    <scope>NUCLEOTIDE SEQUENCE [LARGE SCALE GENOMIC DNA]</scope>
    <source>
        <strain evidence="1">DYQJB</strain>
        <tissue evidence="1">Leaf</tissue>
    </source>
</reference>
<dbReference type="AlphaFoldDB" id="A0ABD1LHV7"/>